<accession>R6WIX7</accession>
<evidence type="ECO:0000313" key="5">
    <source>
        <dbReference type="Proteomes" id="UP000014937"/>
    </source>
</evidence>
<dbReference type="Pfam" id="PF03524">
    <property type="entry name" value="CagX"/>
    <property type="match status" value="1"/>
</dbReference>
<comment type="caution">
    <text evidence="4">The sequence shown here is derived from an EMBL/GenBank/DDBJ whole genome shotgun (WGS) entry which is preliminary data.</text>
</comment>
<dbReference type="InterPro" id="IPR010258">
    <property type="entry name" value="Conjugal_tfr_TrbG/VirB9/CagX"/>
</dbReference>
<dbReference type="EMBL" id="CBGL010000003">
    <property type="protein sequence ID" value="CDD09375.1"/>
    <property type="molecule type" value="Genomic_DNA"/>
</dbReference>
<sequence>MYMKSLILAALIAGCIPACGFAAESPANPIVSDSYGSEGFVQDAYEAASKGVEVTFPYFPQQVFKIYTQLGFITDIRLEPGETLKYVGGGDTARWRIDNAKTGSFGNAVEHIFLKPLQNGISTNIVINTDKRSYQLIVEAGSAYNPMVSWIYPKSDTQIYDEQQTKSYSSIDPSQIKFGYKISDTHYKWSPVNVFRSEYKTYFKMKSDIKDTELPAVFVVDDDNKLLLVSYRFIDGYFIVDRVVDQAVFVLGGKKVKVKYRYED</sequence>
<evidence type="ECO:0000256" key="2">
    <source>
        <dbReference type="ARBA" id="ARBA00022729"/>
    </source>
</evidence>
<dbReference type="PROSITE" id="PS51257">
    <property type="entry name" value="PROKAR_LIPOPROTEIN"/>
    <property type="match status" value="1"/>
</dbReference>
<evidence type="ECO:0000313" key="4">
    <source>
        <dbReference type="EMBL" id="CDD09375.1"/>
    </source>
</evidence>
<evidence type="ECO:0000256" key="1">
    <source>
        <dbReference type="ARBA" id="ARBA00006135"/>
    </source>
</evidence>
<name>R6WIX7_9FIRM</name>
<feature type="signal peptide" evidence="3">
    <location>
        <begin position="1"/>
        <end position="22"/>
    </location>
</feature>
<dbReference type="Proteomes" id="UP000014937">
    <property type="component" value="Unassembled WGS sequence"/>
</dbReference>
<dbReference type="Gene3D" id="2.60.40.2500">
    <property type="match status" value="1"/>
</dbReference>
<feature type="chain" id="PRO_5004423174" evidence="3">
    <location>
        <begin position="23"/>
        <end position="264"/>
    </location>
</feature>
<dbReference type="InterPro" id="IPR038161">
    <property type="entry name" value="VirB9/CagX/TrbG_C_sf"/>
</dbReference>
<protein>
    <submittedName>
        <fullName evidence="4">P-type conjugative transfer protein VirB9</fullName>
    </submittedName>
</protein>
<dbReference type="AlphaFoldDB" id="R6WIX7"/>
<dbReference type="CDD" id="cd06911">
    <property type="entry name" value="VirB9_CagX_TrbG"/>
    <property type="match status" value="1"/>
</dbReference>
<keyword evidence="2 3" id="KW-0732">Signal</keyword>
<reference evidence="4" key="1">
    <citation type="submission" date="2012-11" db="EMBL/GenBank/DDBJ databases">
        <title>Dependencies among metagenomic species, viruses, plasmids and units of genetic variation.</title>
        <authorList>
            <person name="Nielsen H.B."/>
            <person name="Almeida M."/>
            <person name="Juncker A.S."/>
            <person name="Rasmussen S."/>
            <person name="Li J."/>
            <person name="Sunagawa S."/>
            <person name="Plichta D."/>
            <person name="Gautier L."/>
            <person name="Le Chatelier E."/>
            <person name="Peletier E."/>
            <person name="Bonde I."/>
            <person name="Nielsen T."/>
            <person name="Manichanh C."/>
            <person name="Arumugam M."/>
            <person name="Batto J."/>
            <person name="Santos M.B.Q.D."/>
            <person name="Blom N."/>
            <person name="Borruel N."/>
            <person name="Burgdorf K.S."/>
            <person name="Boumezbeur F."/>
            <person name="Casellas F."/>
            <person name="Dore J."/>
            <person name="Guarner F."/>
            <person name="Hansen T."/>
            <person name="Hildebrand F."/>
            <person name="Kaas R.S."/>
            <person name="Kennedy S."/>
            <person name="Kristiansen K."/>
            <person name="Kultima J.R."/>
            <person name="Leonard P."/>
            <person name="Levenez F."/>
            <person name="Lund O."/>
            <person name="Moumen B."/>
            <person name="Le Paslier D."/>
            <person name="Pons N."/>
            <person name="Pedersen O."/>
            <person name="Prifti E."/>
            <person name="Qin J."/>
            <person name="Raes J."/>
            <person name="Tap J."/>
            <person name="Tims S."/>
            <person name="Ussery D.W."/>
            <person name="Yamada T."/>
            <person name="MetaHit consortium"/>
            <person name="Renault P."/>
            <person name="Sicheritz-Ponten T."/>
            <person name="Bork P."/>
            <person name="Wang J."/>
            <person name="Brunak S."/>
            <person name="Ehrlich S.D."/>
        </authorList>
    </citation>
    <scope>NUCLEOTIDE SEQUENCE [LARGE SCALE GENOMIC DNA]</scope>
</reference>
<proteinExistence type="inferred from homology"/>
<dbReference type="RefSeq" id="WP_021720483.1">
    <property type="nucleotide sequence ID" value="NZ_FR892803.1"/>
</dbReference>
<gene>
    <name evidence="4" type="ORF">BN587_01433</name>
</gene>
<dbReference type="HOGENOM" id="CLU_058585_1_2_9"/>
<evidence type="ECO:0000256" key="3">
    <source>
        <dbReference type="SAM" id="SignalP"/>
    </source>
</evidence>
<comment type="similarity">
    <text evidence="1">Belongs to the TrbG/VirB9 family.</text>
</comment>
<dbReference type="InterPro" id="IPR033645">
    <property type="entry name" value="VirB9/CagX/TrbG_C"/>
</dbReference>
<organism evidence="4 5">
    <name type="scientific">Phascolarctobacterium succinatutens CAG:287</name>
    <dbReference type="NCBI Taxonomy" id="1263101"/>
    <lineage>
        <taxon>Bacteria</taxon>
        <taxon>Bacillati</taxon>
        <taxon>Bacillota</taxon>
        <taxon>Negativicutes</taxon>
        <taxon>Acidaminococcales</taxon>
        <taxon>Acidaminococcaceae</taxon>
        <taxon>Phascolarctobacterium</taxon>
    </lineage>
</organism>